<sequence length="473" mass="51083">MRNRTPDGRRAAIRLLPIILLMLLGATAGAGAAPRPPTNFFRETGALFDQTDPVGDDKGPGFYQYPLDKRIRRGTFDLRRVTVYEEGPVYVFTIQTREYLMTHWPDTQRSDEQGFVVNMFDLYIDLDGRPHTGYKEALPGRELEFADDRGWEKVILVTPLSQFRAYDLLKGKTDDLAFQDRISDVVLPDYVQIQRDKMVIRISKSLIGMITPQSGFQCLALGFARVISPNRLLNMDVRGFATPTDFGGGWDTYGDPPVMDLLMPEGQDQYETLRAYRSQPSRFDIVRAKIPFLYPNQKAASAIPEVPIRPVAAPLPPPATLPAPPGPAARPVAPPPAPIISVEPAPRPASTQAPARPVQPRPAAPLRLPEPPAVIGAAGEDENDAGDESVAEAGFVPLTPSRSKTTTAKSAATAGQATTGTRPAATGAAARPTAGFLPLPAKKTSTTPKTTTAPTTTVATAGFVPLKPGGSTR</sequence>
<keyword evidence="2" id="KW-0732">Signal</keyword>
<feature type="signal peptide" evidence="2">
    <location>
        <begin position="1"/>
        <end position="32"/>
    </location>
</feature>
<feature type="region of interest" description="Disordered" evidence="1">
    <location>
        <begin position="399"/>
        <end position="473"/>
    </location>
</feature>
<evidence type="ECO:0000313" key="5">
    <source>
        <dbReference type="Proteomes" id="UP000252355"/>
    </source>
</evidence>
<comment type="caution">
    <text evidence="4">The sequence shown here is derived from an EMBL/GenBank/DDBJ whole genome shotgun (WGS) entry which is preliminary data.</text>
</comment>
<evidence type="ECO:0000313" key="4">
    <source>
        <dbReference type="EMBL" id="RCK78968.1"/>
    </source>
</evidence>
<feature type="domain" description="Glucodextranase-like C-terminal" evidence="3">
    <location>
        <begin position="48"/>
        <end position="279"/>
    </location>
</feature>
<protein>
    <submittedName>
        <fullName evidence="4">Outer membrane protein, OmpA/MotB family</fullName>
    </submittedName>
</protein>
<dbReference type="AlphaFoldDB" id="A0A367ZLJ0"/>
<dbReference type="Pfam" id="PF09985">
    <property type="entry name" value="Glucodextran_C"/>
    <property type="match status" value="1"/>
</dbReference>
<organism evidence="4 5">
    <name type="scientific">Candidatus Ozemobacter sibiricus</name>
    <dbReference type="NCBI Taxonomy" id="2268124"/>
    <lineage>
        <taxon>Bacteria</taxon>
        <taxon>Candidatus Ozemobacteria</taxon>
        <taxon>Candidatus Ozemobacterales</taxon>
        <taxon>Candidatus Ozemobacteraceae</taxon>
        <taxon>Candidatus Ozemobacter</taxon>
    </lineage>
</organism>
<feature type="region of interest" description="Disordered" evidence="1">
    <location>
        <begin position="319"/>
        <end position="387"/>
    </location>
</feature>
<dbReference type="Proteomes" id="UP000252355">
    <property type="component" value="Unassembled WGS sequence"/>
</dbReference>
<feature type="compositionally biased region" description="Low complexity" evidence="1">
    <location>
        <begin position="399"/>
        <end position="461"/>
    </location>
</feature>
<gene>
    <name evidence="4" type="ORF">OZSIB_0519</name>
</gene>
<accession>A0A367ZLJ0</accession>
<dbReference type="SUPFAM" id="SSF49344">
    <property type="entry name" value="CBD9-like"/>
    <property type="match status" value="1"/>
</dbReference>
<dbReference type="Gene3D" id="2.60.40.1190">
    <property type="match status" value="1"/>
</dbReference>
<proteinExistence type="predicted"/>
<evidence type="ECO:0000259" key="3">
    <source>
        <dbReference type="Pfam" id="PF09985"/>
    </source>
</evidence>
<feature type="chain" id="PRO_5016901486" evidence="2">
    <location>
        <begin position="33"/>
        <end position="473"/>
    </location>
</feature>
<feature type="compositionally biased region" description="Pro residues" evidence="1">
    <location>
        <begin position="319"/>
        <end position="338"/>
    </location>
</feature>
<name>A0A367ZLJ0_9BACT</name>
<dbReference type="InterPro" id="IPR019248">
    <property type="entry name" value="Glucodextran_C"/>
</dbReference>
<evidence type="ECO:0000256" key="1">
    <source>
        <dbReference type="SAM" id="MobiDB-lite"/>
    </source>
</evidence>
<reference evidence="4 5" key="1">
    <citation type="submission" date="2018-05" db="EMBL/GenBank/DDBJ databases">
        <title>A metagenomic window into the 2 km-deep terrestrial subsurface aquifer revealed taxonomically and functionally diverse microbial community comprising novel uncultured bacterial lineages.</title>
        <authorList>
            <person name="Kadnikov V.V."/>
            <person name="Mardanov A.V."/>
            <person name="Beletsky A.V."/>
            <person name="Banks D."/>
            <person name="Pimenov N.V."/>
            <person name="Frank Y.A."/>
            <person name="Karnachuk O.V."/>
            <person name="Ravin N.V."/>
        </authorList>
    </citation>
    <scope>NUCLEOTIDE SEQUENCE [LARGE SCALE GENOMIC DNA]</scope>
    <source>
        <strain evidence="4">BY5</strain>
    </source>
</reference>
<dbReference type="EMBL" id="QOQW01000017">
    <property type="protein sequence ID" value="RCK78968.1"/>
    <property type="molecule type" value="Genomic_DNA"/>
</dbReference>
<feature type="compositionally biased region" description="Pro residues" evidence="1">
    <location>
        <begin position="357"/>
        <end position="372"/>
    </location>
</feature>
<evidence type="ECO:0000256" key="2">
    <source>
        <dbReference type="SAM" id="SignalP"/>
    </source>
</evidence>